<keyword evidence="3" id="KW-1185">Reference proteome</keyword>
<feature type="transmembrane region" description="Helical" evidence="1">
    <location>
        <begin position="243"/>
        <end position="265"/>
    </location>
</feature>
<feature type="transmembrane region" description="Helical" evidence="1">
    <location>
        <begin position="189"/>
        <end position="209"/>
    </location>
</feature>
<reference evidence="2 3" key="2">
    <citation type="journal article" date="2012" name="Stand. Genomic Sci.">
        <title>Complete genome sequence of the moderately thermophilic mineral-sulfide-oxidizing firmicute Sulfobacillus acidophilus type strain (NAL(T)).</title>
        <authorList>
            <person name="Anderson I."/>
            <person name="Chertkov O."/>
            <person name="Chen A."/>
            <person name="Saunders E."/>
            <person name="Lapidus A."/>
            <person name="Nolan M."/>
            <person name="Lucas S."/>
            <person name="Hammon N."/>
            <person name="Deshpande S."/>
            <person name="Cheng J.F."/>
            <person name="Han C."/>
            <person name="Tapia R."/>
            <person name="Goodwin L.A."/>
            <person name="Pitluck S."/>
            <person name="Liolios K."/>
            <person name="Pagani I."/>
            <person name="Ivanova N."/>
            <person name="Mikhailova N."/>
            <person name="Pati A."/>
            <person name="Palaniappan K."/>
            <person name="Land M."/>
            <person name="Pan C."/>
            <person name="Rohde M."/>
            <person name="Pukall R."/>
            <person name="Goker M."/>
            <person name="Detter J.C."/>
            <person name="Woyke T."/>
            <person name="Bristow J."/>
            <person name="Eisen J.A."/>
            <person name="Markowitz V."/>
            <person name="Hugenholtz P."/>
            <person name="Kyrpides N.C."/>
            <person name="Klenk H.P."/>
            <person name="Mavromatis K."/>
        </authorList>
    </citation>
    <scope>NUCLEOTIDE SEQUENCE [LARGE SCALE GENOMIC DNA]</scope>
    <source>
        <strain evidence="3">ATCC 700253 / DSM 10332 / NAL</strain>
    </source>
</reference>
<organism evidence="2 3">
    <name type="scientific">Sulfobacillus acidophilus (strain ATCC 700253 / DSM 10332 / NAL)</name>
    <dbReference type="NCBI Taxonomy" id="679936"/>
    <lineage>
        <taxon>Bacteria</taxon>
        <taxon>Bacillati</taxon>
        <taxon>Bacillota</taxon>
        <taxon>Clostridia</taxon>
        <taxon>Eubacteriales</taxon>
        <taxon>Clostridiales Family XVII. Incertae Sedis</taxon>
        <taxon>Sulfobacillus</taxon>
    </lineage>
</organism>
<dbReference type="EMBL" id="CP003179">
    <property type="protein sequence ID" value="AEW04079.1"/>
    <property type="molecule type" value="Genomic_DNA"/>
</dbReference>
<keyword evidence="1" id="KW-0472">Membrane</keyword>
<reference evidence="3" key="1">
    <citation type="submission" date="2011-12" db="EMBL/GenBank/DDBJ databases">
        <title>The complete genome of chromosome of Sulfobacillus acidophilus DSM 10332.</title>
        <authorList>
            <person name="Lucas S."/>
            <person name="Han J."/>
            <person name="Lapidus A."/>
            <person name="Bruce D."/>
            <person name="Goodwin L."/>
            <person name="Pitluck S."/>
            <person name="Peters L."/>
            <person name="Kyrpides N."/>
            <person name="Mavromatis K."/>
            <person name="Ivanova N."/>
            <person name="Mikhailova N."/>
            <person name="Chertkov O."/>
            <person name="Saunders E."/>
            <person name="Detter J.C."/>
            <person name="Tapia R."/>
            <person name="Han C."/>
            <person name="Land M."/>
            <person name="Hauser L."/>
            <person name="Markowitz V."/>
            <person name="Cheng J.-F."/>
            <person name="Hugenholtz P."/>
            <person name="Woyke T."/>
            <person name="Wu D."/>
            <person name="Pukall R."/>
            <person name="Gehrich-Schroeter G."/>
            <person name="Schneider S."/>
            <person name="Klenk H.-P."/>
            <person name="Eisen J.A."/>
        </authorList>
    </citation>
    <scope>NUCLEOTIDE SEQUENCE [LARGE SCALE GENOMIC DNA]</scope>
    <source>
        <strain evidence="3">ATCC 700253 / DSM 10332 / NAL</strain>
    </source>
</reference>
<feature type="transmembrane region" description="Helical" evidence="1">
    <location>
        <begin position="102"/>
        <end position="125"/>
    </location>
</feature>
<dbReference type="HOGENOM" id="CLU_1030252_0_0_9"/>
<evidence type="ECO:0000313" key="2">
    <source>
        <dbReference type="EMBL" id="AEW04079.1"/>
    </source>
</evidence>
<dbReference type="KEGG" id="sap:Sulac_0538"/>
<keyword evidence="1" id="KW-1133">Transmembrane helix</keyword>
<sequence length="270" mass="29528">MKADVVAALTRRRWWVVPALAAAATLLALSELESFPAAAVLVNQWDVLLGVFDAPFIAVVVLPVSYFSLTVDMLSPTFTERGGYFALGRHATRWQWWVRKMLALGILTIIFVGVLWATAIVVSGMTVPWGFTWSRFAAATGIHYPGGLSPGPLRQPPWLIMADMTLLLSVGLYAWGLVVLVVGWVTRHAIWGWVMGAVLAMVSYGLWMVHGGTPGWAWAPMNQLLLSTHRGFRVSDPPGTPTVWGSLITEMGVGMVAVVVGFAVFRRRVL</sequence>
<gene>
    <name evidence="2" type="ordered locus">Sulac_0538</name>
</gene>
<proteinExistence type="predicted"/>
<protein>
    <submittedName>
        <fullName evidence="2">Uncharacterized protein</fullName>
    </submittedName>
</protein>
<feature type="transmembrane region" description="Helical" evidence="1">
    <location>
        <begin position="48"/>
        <end position="69"/>
    </location>
</feature>
<dbReference type="PATRIC" id="fig|679936.5.peg.564"/>
<dbReference type="STRING" id="679936.Sulac_0538"/>
<keyword evidence="1" id="KW-0812">Transmembrane</keyword>
<name>G8TZB0_SULAD</name>
<evidence type="ECO:0000256" key="1">
    <source>
        <dbReference type="SAM" id="Phobius"/>
    </source>
</evidence>
<dbReference type="Proteomes" id="UP000005439">
    <property type="component" value="Chromosome"/>
</dbReference>
<feature type="transmembrane region" description="Helical" evidence="1">
    <location>
        <begin position="158"/>
        <end position="182"/>
    </location>
</feature>
<evidence type="ECO:0000313" key="3">
    <source>
        <dbReference type="Proteomes" id="UP000005439"/>
    </source>
</evidence>
<dbReference type="AlphaFoldDB" id="G8TZB0"/>
<accession>G8TZB0</accession>